<comment type="caution">
    <text evidence="4">The sequence shown here is derived from an EMBL/GenBank/DDBJ whole genome shotgun (WGS) entry which is preliminary data.</text>
</comment>
<dbReference type="InterPro" id="IPR025486">
    <property type="entry name" value="DUF4378"/>
</dbReference>
<evidence type="ECO:0000259" key="2">
    <source>
        <dbReference type="Pfam" id="PF12552"/>
    </source>
</evidence>
<evidence type="ECO:0000313" key="4">
    <source>
        <dbReference type="EMBL" id="KAF2300353.1"/>
    </source>
</evidence>
<sequence length="617" mass="70276">MSARSWLQRTHSFHHIGPSDGLGGISTDWTNPIIILQKSADPATSGLQIPSRPTSSNESVTRCGKYSLPDIMRDKGCLKQHLLSAKQEFSTENGDKLMNNSLNENLSDVKQLDRGISSHQFMECVDVLELFKVNKKLFLEILQDPDVQAAKNFHVQLNSNKKKEIWSFPKEKKFPAGIEVPMFVASKDSHDKPMGLRPEDSGVFAVTQEINFSSFVSSQGTNKHGWHQSFMIHLKYVMKKIKHMLKESKKEDKHASMNTIPYGVPSGCKLSTDEKDAPARLKEVTTHLDGKENSGSYQDTNDSDNDLSKGQLPHIRRISSLNESADRYARLFEFSLTKKAKWHDFQSKSLKLTNEDKFTSTGNSLKTFRRRLSLPDLESFCPLPNETSHNSIHSGIPFKTSTDYDTNAENVIHNDLKSESICVAIKQFEPREAVEDAEFRKTYSADRGNDENAYTVAGDHSMLFELNEPDDTDFNYVRDVLEVSGFIEQGCRGTWHSLDQPLSPTLFKELEAYLNHELECSSEDVGSNCDHQLLFDLINEVLLQIYKSSLAYFPESFSFTQRVRPLPKGNHTLEEVWKRISWYRSIALKTTQSLDDIMAQDMAKDDGWMNFNWMLRT</sequence>
<evidence type="ECO:0000313" key="5">
    <source>
        <dbReference type="Proteomes" id="UP000467840"/>
    </source>
</evidence>
<gene>
    <name evidence="4" type="ORF">GH714_012309</name>
</gene>
<accession>A0A6A6LJS3</accession>
<feature type="domain" description="DUF4378" evidence="3">
    <location>
        <begin position="473"/>
        <end position="612"/>
    </location>
</feature>
<protein>
    <recommendedName>
        <fullName evidence="6">DUF3741 domain-containing protein</fullName>
    </recommendedName>
</protein>
<feature type="region of interest" description="Disordered" evidence="1">
    <location>
        <begin position="284"/>
        <end position="311"/>
    </location>
</feature>
<dbReference type="PANTHER" id="PTHR47071:SF2">
    <property type="entry name" value="PROTEIN TRM32"/>
    <property type="match status" value="1"/>
</dbReference>
<dbReference type="Proteomes" id="UP000467840">
    <property type="component" value="Chromosome 4"/>
</dbReference>
<organism evidence="4 5">
    <name type="scientific">Hevea brasiliensis</name>
    <name type="common">Para rubber tree</name>
    <name type="synonym">Siphonia brasiliensis</name>
    <dbReference type="NCBI Taxonomy" id="3981"/>
    <lineage>
        <taxon>Eukaryota</taxon>
        <taxon>Viridiplantae</taxon>
        <taxon>Streptophyta</taxon>
        <taxon>Embryophyta</taxon>
        <taxon>Tracheophyta</taxon>
        <taxon>Spermatophyta</taxon>
        <taxon>Magnoliopsida</taxon>
        <taxon>eudicotyledons</taxon>
        <taxon>Gunneridae</taxon>
        <taxon>Pentapetalae</taxon>
        <taxon>rosids</taxon>
        <taxon>fabids</taxon>
        <taxon>Malpighiales</taxon>
        <taxon>Euphorbiaceae</taxon>
        <taxon>Crotonoideae</taxon>
        <taxon>Micrandreae</taxon>
        <taxon>Hevea</taxon>
    </lineage>
</organism>
<evidence type="ECO:0000256" key="1">
    <source>
        <dbReference type="SAM" id="MobiDB-lite"/>
    </source>
</evidence>
<feature type="domain" description="DUF3741" evidence="2">
    <location>
        <begin position="104"/>
        <end position="146"/>
    </location>
</feature>
<dbReference type="EMBL" id="JAAGAX010000010">
    <property type="protein sequence ID" value="KAF2300353.1"/>
    <property type="molecule type" value="Genomic_DNA"/>
</dbReference>
<evidence type="ECO:0000259" key="3">
    <source>
        <dbReference type="Pfam" id="PF14309"/>
    </source>
</evidence>
<dbReference type="InterPro" id="IPR044257">
    <property type="entry name" value="TRM32-like"/>
</dbReference>
<dbReference type="Pfam" id="PF14309">
    <property type="entry name" value="DUF4378"/>
    <property type="match status" value="1"/>
</dbReference>
<name>A0A6A6LJS3_HEVBR</name>
<dbReference type="AlphaFoldDB" id="A0A6A6LJS3"/>
<reference evidence="4 5" key="1">
    <citation type="journal article" date="2020" name="Mol. Plant">
        <title>The Chromosome-Based Rubber Tree Genome Provides New Insights into Spurge Genome Evolution and Rubber Biosynthesis.</title>
        <authorList>
            <person name="Liu J."/>
            <person name="Shi C."/>
            <person name="Shi C.C."/>
            <person name="Li W."/>
            <person name="Zhang Q.J."/>
            <person name="Zhang Y."/>
            <person name="Li K."/>
            <person name="Lu H.F."/>
            <person name="Shi C."/>
            <person name="Zhu S.T."/>
            <person name="Xiao Z.Y."/>
            <person name="Nan H."/>
            <person name="Yue Y."/>
            <person name="Zhu X.G."/>
            <person name="Wu Y."/>
            <person name="Hong X.N."/>
            <person name="Fan G.Y."/>
            <person name="Tong Y."/>
            <person name="Zhang D."/>
            <person name="Mao C.L."/>
            <person name="Liu Y.L."/>
            <person name="Hao S.J."/>
            <person name="Liu W.Q."/>
            <person name="Lv M.Q."/>
            <person name="Zhang H.B."/>
            <person name="Liu Y."/>
            <person name="Hu-Tang G.R."/>
            <person name="Wang J.P."/>
            <person name="Wang J.H."/>
            <person name="Sun Y.H."/>
            <person name="Ni S.B."/>
            <person name="Chen W.B."/>
            <person name="Zhang X.C."/>
            <person name="Jiao Y.N."/>
            <person name="Eichler E.E."/>
            <person name="Li G.H."/>
            <person name="Liu X."/>
            <person name="Gao L.Z."/>
        </authorList>
    </citation>
    <scope>NUCLEOTIDE SEQUENCE [LARGE SCALE GENOMIC DNA]</scope>
    <source>
        <strain evidence="5">cv. GT1</strain>
        <tissue evidence="4">Leaf</tissue>
    </source>
</reference>
<evidence type="ECO:0008006" key="6">
    <source>
        <dbReference type="Google" id="ProtNLM"/>
    </source>
</evidence>
<keyword evidence="5" id="KW-1185">Reference proteome</keyword>
<dbReference type="Pfam" id="PF12552">
    <property type="entry name" value="DUF3741"/>
    <property type="match status" value="1"/>
</dbReference>
<proteinExistence type="predicted"/>
<dbReference type="InterPro" id="IPR022212">
    <property type="entry name" value="DUF3741"/>
</dbReference>
<dbReference type="PANTHER" id="PTHR47071">
    <property type="entry name" value="PROTEIN TRM32"/>
    <property type="match status" value="1"/>
</dbReference>